<keyword evidence="4 6" id="KW-1133">Transmembrane helix</keyword>
<proteinExistence type="inferred from homology"/>
<protein>
    <recommendedName>
        <fullName evidence="6">WAT1-related protein</fullName>
    </recommendedName>
</protein>
<evidence type="ECO:0000313" key="9">
    <source>
        <dbReference type="Proteomes" id="UP000594263"/>
    </source>
</evidence>
<sequence>MVLVQLGYAGMNIFSKAAMDAGMTPYVLVTYRQIFTTAAIAPFTFFLERKKTAEYDMGNSVSVDFLFNFWFRATVNVFLYFIGLEYTTSTIAYTADNTFPAITYIIGISVGTEKLKIRERAGPAKVFKTTVRPRWAMVLSFYHGPRLHVTQPGIHWTFVNATAKEGSDSGHSSMFLDLCWLSAAMCLGLFGSWFGQDLTPYLFVEPNGYEIPPYIFTWLVLCLRTKMSQNYIVPFTNTTLMCFWFIFPSVLVSGIMNGKSVDRSLKSPIRLVSVLYGVHVSNISHY</sequence>
<evidence type="ECO:0000256" key="3">
    <source>
        <dbReference type="ARBA" id="ARBA00022692"/>
    </source>
</evidence>
<evidence type="ECO:0000256" key="1">
    <source>
        <dbReference type="ARBA" id="ARBA00004141"/>
    </source>
</evidence>
<evidence type="ECO:0000256" key="5">
    <source>
        <dbReference type="ARBA" id="ARBA00023136"/>
    </source>
</evidence>
<dbReference type="GO" id="GO:0022857">
    <property type="term" value="F:transmembrane transporter activity"/>
    <property type="evidence" value="ECO:0007669"/>
    <property type="project" value="InterPro"/>
</dbReference>
<feature type="transmembrane region" description="Helical" evidence="6">
    <location>
        <begin position="231"/>
        <end position="256"/>
    </location>
</feature>
<keyword evidence="3 6" id="KW-0812">Transmembrane</keyword>
<feature type="domain" description="EamA" evidence="7">
    <location>
        <begin position="2"/>
        <end position="119"/>
    </location>
</feature>
<evidence type="ECO:0000256" key="4">
    <source>
        <dbReference type="ARBA" id="ARBA00022989"/>
    </source>
</evidence>
<evidence type="ECO:0000259" key="7">
    <source>
        <dbReference type="Pfam" id="PF00892"/>
    </source>
</evidence>
<feature type="transmembrane region" description="Helical" evidence="6">
    <location>
        <begin position="174"/>
        <end position="194"/>
    </location>
</feature>
<dbReference type="PANTHER" id="PTHR31218">
    <property type="entry name" value="WAT1-RELATED PROTEIN"/>
    <property type="match status" value="1"/>
</dbReference>
<evidence type="ECO:0000256" key="2">
    <source>
        <dbReference type="ARBA" id="ARBA00007635"/>
    </source>
</evidence>
<name>A0A7N0ZW56_KALFE</name>
<keyword evidence="5 6" id="KW-0472">Membrane</keyword>
<accession>A0A7N0ZW56</accession>
<dbReference type="InterPro" id="IPR000620">
    <property type="entry name" value="EamA_dom"/>
</dbReference>
<evidence type="ECO:0000313" key="8">
    <source>
        <dbReference type="EnsemblPlants" id="Kaladp0045s0014.1.v1.1"/>
    </source>
</evidence>
<dbReference type="InterPro" id="IPR030184">
    <property type="entry name" value="WAT1-related"/>
</dbReference>
<organism evidence="8 9">
    <name type="scientific">Kalanchoe fedtschenkoi</name>
    <name type="common">Lavender scallops</name>
    <name type="synonym">South American air plant</name>
    <dbReference type="NCBI Taxonomy" id="63787"/>
    <lineage>
        <taxon>Eukaryota</taxon>
        <taxon>Viridiplantae</taxon>
        <taxon>Streptophyta</taxon>
        <taxon>Embryophyta</taxon>
        <taxon>Tracheophyta</taxon>
        <taxon>Spermatophyta</taxon>
        <taxon>Magnoliopsida</taxon>
        <taxon>eudicotyledons</taxon>
        <taxon>Gunneridae</taxon>
        <taxon>Pentapetalae</taxon>
        <taxon>Saxifragales</taxon>
        <taxon>Crassulaceae</taxon>
        <taxon>Kalanchoe</taxon>
    </lineage>
</organism>
<dbReference type="AlphaFoldDB" id="A0A7N0ZW56"/>
<dbReference type="Gramene" id="Kaladp0045s0014.1.v1.1">
    <property type="protein sequence ID" value="Kaladp0045s0014.1.v1.1"/>
    <property type="gene ID" value="Kaladp0045s0014.v1.1"/>
</dbReference>
<dbReference type="EnsemblPlants" id="Kaladp0045s0014.1.v1.1">
    <property type="protein sequence ID" value="Kaladp0045s0014.1.v1.1"/>
    <property type="gene ID" value="Kaladp0045s0014.v1.1"/>
</dbReference>
<dbReference type="Pfam" id="PF00892">
    <property type="entry name" value="EamA"/>
    <property type="match status" value="1"/>
</dbReference>
<evidence type="ECO:0000256" key="6">
    <source>
        <dbReference type="RuleBase" id="RU363077"/>
    </source>
</evidence>
<keyword evidence="9" id="KW-1185">Reference proteome</keyword>
<feature type="transmembrane region" description="Helical" evidence="6">
    <location>
        <begin position="29"/>
        <end position="47"/>
    </location>
</feature>
<dbReference type="Proteomes" id="UP000594263">
    <property type="component" value="Unplaced"/>
</dbReference>
<reference evidence="8" key="1">
    <citation type="submission" date="2021-01" db="UniProtKB">
        <authorList>
            <consortium name="EnsemblPlants"/>
        </authorList>
    </citation>
    <scope>IDENTIFICATION</scope>
</reference>
<comment type="similarity">
    <text evidence="2 6">Belongs to the drug/metabolite transporter (DMT) superfamily. Plant drug/metabolite exporter (P-DME) (TC 2.A.7.4) family.</text>
</comment>
<comment type="caution">
    <text evidence="6">Lacks conserved residue(s) required for the propagation of feature annotation.</text>
</comment>
<comment type="subcellular location">
    <subcellularLocation>
        <location evidence="1 6">Membrane</location>
        <topology evidence="1 6">Multi-pass membrane protein</topology>
    </subcellularLocation>
</comment>
<dbReference type="GO" id="GO:0016020">
    <property type="term" value="C:membrane"/>
    <property type="evidence" value="ECO:0007669"/>
    <property type="project" value="UniProtKB-SubCell"/>
</dbReference>